<dbReference type="EMBL" id="SPHZ02000008">
    <property type="protein sequence ID" value="KAF0904773.1"/>
    <property type="molecule type" value="Genomic_DNA"/>
</dbReference>
<name>A0A6G1CZ48_9ORYZ</name>
<feature type="region of interest" description="Disordered" evidence="1">
    <location>
        <begin position="71"/>
        <end position="113"/>
    </location>
</feature>
<reference evidence="2 3" key="1">
    <citation type="submission" date="2019-11" db="EMBL/GenBank/DDBJ databases">
        <title>Whole genome sequence of Oryza granulata.</title>
        <authorList>
            <person name="Li W."/>
        </authorList>
    </citation>
    <scope>NUCLEOTIDE SEQUENCE [LARGE SCALE GENOMIC DNA]</scope>
    <source>
        <strain evidence="3">cv. Menghai</strain>
        <tissue evidence="2">Leaf</tissue>
    </source>
</reference>
<accession>A0A6G1CZ48</accession>
<comment type="caution">
    <text evidence="2">The sequence shown here is derived from an EMBL/GenBank/DDBJ whole genome shotgun (WGS) entry which is preliminary data.</text>
</comment>
<dbReference type="AlphaFoldDB" id="A0A6G1CZ48"/>
<protein>
    <submittedName>
        <fullName evidence="2">Uncharacterized protein</fullName>
    </submittedName>
</protein>
<evidence type="ECO:0000313" key="3">
    <source>
        <dbReference type="Proteomes" id="UP000479710"/>
    </source>
</evidence>
<proteinExistence type="predicted"/>
<keyword evidence="3" id="KW-1185">Reference proteome</keyword>
<gene>
    <name evidence="2" type="ORF">E2562_037012</name>
</gene>
<dbReference type="Proteomes" id="UP000479710">
    <property type="component" value="Unassembled WGS sequence"/>
</dbReference>
<feature type="compositionally biased region" description="Low complexity" evidence="1">
    <location>
        <begin position="71"/>
        <end position="85"/>
    </location>
</feature>
<organism evidence="2 3">
    <name type="scientific">Oryza meyeriana var. granulata</name>
    <dbReference type="NCBI Taxonomy" id="110450"/>
    <lineage>
        <taxon>Eukaryota</taxon>
        <taxon>Viridiplantae</taxon>
        <taxon>Streptophyta</taxon>
        <taxon>Embryophyta</taxon>
        <taxon>Tracheophyta</taxon>
        <taxon>Spermatophyta</taxon>
        <taxon>Magnoliopsida</taxon>
        <taxon>Liliopsida</taxon>
        <taxon>Poales</taxon>
        <taxon>Poaceae</taxon>
        <taxon>BOP clade</taxon>
        <taxon>Oryzoideae</taxon>
        <taxon>Oryzeae</taxon>
        <taxon>Oryzinae</taxon>
        <taxon>Oryza</taxon>
        <taxon>Oryza meyeriana</taxon>
    </lineage>
</organism>
<evidence type="ECO:0000256" key="1">
    <source>
        <dbReference type="SAM" id="MobiDB-lite"/>
    </source>
</evidence>
<evidence type="ECO:0000313" key="2">
    <source>
        <dbReference type="EMBL" id="KAF0904773.1"/>
    </source>
</evidence>
<sequence length="113" mass="12446">MEGDRYYFIGRNKRTGKMHTMLVQRPSRAVAITLLQKVVVVLLASYRSYSDHPPTRGGVARGIALLWMGPKGSSRVPPSKSSSSRHAGGANRGLRVGFLRAHMSASRRKKESP</sequence>